<dbReference type="Proteomes" id="UP000189632">
    <property type="component" value="Chromosome"/>
</dbReference>
<dbReference type="EMBL" id="CP015625">
    <property type="protein sequence ID" value="AQT48140.1"/>
    <property type="molecule type" value="Genomic_DNA"/>
</dbReference>
<dbReference type="OrthoDB" id="86940at2"/>
<keyword evidence="2" id="KW-1185">Reference proteome</keyword>
<sequence>MDSQDPFNGVVFGEVYAGNGIFAIRIGWFRTSLGYNVYIFRWQDNDFYLIGHDAYERHRMTGEESTSSDNFLTWRENTVRENPVEDEKSDKTTKKSVWKQLNKQPLLKLDQIIEANINDYLCKVDNDK</sequence>
<reference evidence="1 2" key="1">
    <citation type="submission" date="2016-11" db="EMBL/GenBank/DDBJ databases">
        <title>Comparative genomics of Bartonella apis.</title>
        <authorList>
            <person name="Engel P."/>
        </authorList>
    </citation>
    <scope>NUCLEOTIDE SEQUENCE [LARGE SCALE GENOMIC DNA]</scope>
    <source>
        <strain evidence="1 2">BBC0122</strain>
    </source>
</reference>
<name>A0A1U9MK87_9HYPH</name>
<dbReference type="RefSeq" id="WP_077993678.1">
    <property type="nucleotide sequence ID" value="NZ_CP015625.1"/>
</dbReference>
<organism evidence="1 2">
    <name type="scientific">Bartonella choladocola</name>
    <dbReference type="NCBI Taxonomy" id="2750995"/>
    <lineage>
        <taxon>Bacteria</taxon>
        <taxon>Pseudomonadati</taxon>
        <taxon>Pseudomonadota</taxon>
        <taxon>Alphaproteobacteria</taxon>
        <taxon>Hyphomicrobiales</taxon>
        <taxon>Bartonellaceae</taxon>
        <taxon>Bartonella</taxon>
    </lineage>
</organism>
<protein>
    <submittedName>
        <fullName evidence="1">Uncharacterized protein</fullName>
    </submittedName>
</protein>
<evidence type="ECO:0000313" key="1">
    <source>
        <dbReference type="EMBL" id="AQT48140.1"/>
    </source>
</evidence>
<gene>
    <name evidence="1" type="ORF">BBC0122_020470</name>
</gene>
<evidence type="ECO:0000313" key="2">
    <source>
        <dbReference type="Proteomes" id="UP000189632"/>
    </source>
</evidence>
<dbReference type="AlphaFoldDB" id="A0A1U9MK87"/>
<dbReference type="KEGG" id="bapi:BBC0122_020470"/>
<proteinExistence type="predicted"/>
<accession>A0A1U9MK87</accession>